<dbReference type="PANTHER" id="PTHR11960">
    <property type="entry name" value="EUKARYOTIC TRANSLATION INITIATION FACTOR 4E RELATED"/>
    <property type="match status" value="1"/>
</dbReference>
<dbReference type="PANTHER" id="PTHR11960:SF8">
    <property type="entry name" value="EUKARYOTIC TRANSLATION INITIATION FACTOR 4E1-RELATED"/>
    <property type="match status" value="1"/>
</dbReference>
<dbReference type="AlphaFoldDB" id="A0AAD3CMZ3"/>
<evidence type="ECO:0000256" key="5">
    <source>
        <dbReference type="ARBA" id="ARBA00022917"/>
    </source>
</evidence>
<evidence type="ECO:0000313" key="7">
    <source>
        <dbReference type="EMBL" id="GFH47916.1"/>
    </source>
</evidence>
<dbReference type="GO" id="GO:0003743">
    <property type="term" value="F:translation initiation factor activity"/>
    <property type="evidence" value="ECO:0007669"/>
    <property type="project" value="UniProtKB-KW"/>
</dbReference>
<keyword evidence="4 6" id="KW-0694">RNA-binding</keyword>
<dbReference type="InterPro" id="IPR023398">
    <property type="entry name" value="TIF_eIF4e-like"/>
</dbReference>
<comment type="caution">
    <text evidence="7">The sequence shown here is derived from an EMBL/GenBank/DDBJ whole genome shotgun (WGS) entry which is preliminary data.</text>
</comment>
<dbReference type="GO" id="GO:0006417">
    <property type="term" value="P:regulation of translation"/>
    <property type="evidence" value="ECO:0007669"/>
    <property type="project" value="UniProtKB-KW"/>
</dbReference>
<reference evidence="7 8" key="1">
    <citation type="journal article" date="2021" name="Sci. Rep.">
        <title>The genome of the diatom Chaetoceros tenuissimus carries an ancient integrated fragment of an extant virus.</title>
        <authorList>
            <person name="Hongo Y."/>
            <person name="Kimura K."/>
            <person name="Takaki Y."/>
            <person name="Yoshida Y."/>
            <person name="Baba S."/>
            <person name="Kobayashi G."/>
            <person name="Nagasaki K."/>
            <person name="Hano T."/>
            <person name="Tomaru Y."/>
        </authorList>
    </citation>
    <scope>NUCLEOTIDE SEQUENCE [LARGE SCALE GENOMIC DNA]</scope>
    <source>
        <strain evidence="7 8">NIES-3715</strain>
    </source>
</reference>
<dbReference type="Proteomes" id="UP001054902">
    <property type="component" value="Unassembled WGS sequence"/>
</dbReference>
<evidence type="ECO:0000256" key="1">
    <source>
        <dbReference type="ARBA" id="ARBA00009860"/>
    </source>
</evidence>
<organism evidence="7 8">
    <name type="scientific">Chaetoceros tenuissimus</name>
    <dbReference type="NCBI Taxonomy" id="426638"/>
    <lineage>
        <taxon>Eukaryota</taxon>
        <taxon>Sar</taxon>
        <taxon>Stramenopiles</taxon>
        <taxon>Ochrophyta</taxon>
        <taxon>Bacillariophyta</taxon>
        <taxon>Coscinodiscophyceae</taxon>
        <taxon>Chaetocerotophycidae</taxon>
        <taxon>Chaetocerotales</taxon>
        <taxon>Chaetocerotaceae</taxon>
        <taxon>Chaetoceros</taxon>
    </lineage>
</organism>
<sequence length="204" mass="23542">MAEDSTELHPLNHEWVLWERQGGAQTSDNWNALMNDVCTFSTVEDFWRYYNNIPRPSEIFYDGETRKKVGPEKKTIVEYNLFKKGIEPEWGDPQNATGGSFFIRQSLDASTLDMYWQNLVFGLIGETIENNADNTADKSGANCICGARIVDKSRNMPMYRLELWINTRDADIKENIRNNLVECLIDGLNGSRKGFPRFEFKEHS</sequence>
<proteinExistence type="inferred from homology"/>
<keyword evidence="5 6" id="KW-0648">Protein biosynthesis</keyword>
<dbReference type="InterPro" id="IPR001040">
    <property type="entry name" value="TIF_eIF_4E"/>
</dbReference>
<dbReference type="EMBL" id="BLLK01000025">
    <property type="protein sequence ID" value="GFH47916.1"/>
    <property type="molecule type" value="Genomic_DNA"/>
</dbReference>
<dbReference type="GO" id="GO:0000340">
    <property type="term" value="F:RNA 7-methylguanosine cap binding"/>
    <property type="evidence" value="ECO:0007669"/>
    <property type="project" value="TreeGrafter"/>
</dbReference>
<accession>A0AAD3CMZ3</accession>
<dbReference type="Gene3D" id="3.30.760.10">
    <property type="entry name" value="RNA Cap, Translation Initiation Factor Eif4e"/>
    <property type="match status" value="1"/>
</dbReference>
<keyword evidence="2 6" id="KW-0396">Initiation factor</keyword>
<comment type="similarity">
    <text evidence="1 6">Belongs to the eukaryotic initiation factor 4E family.</text>
</comment>
<dbReference type="GO" id="GO:0016281">
    <property type="term" value="C:eukaryotic translation initiation factor 4F complex"/>
    <property type="evidence" value="ECO:0007669"/>
    <property type="project" value="TreeGrafter"/>
</dbReference>
<evidence type="ECO:0000256" key="2">
    <source>
        <dbReference type="ARBA" id="ARBA00022540"/>
    </source>
</evidence>
<name>A0AAD3CMZ3_9STRA</name>
<dbReference type="Pfam" id="PF01652">
    <property type="entry name" value="IF4E"/>
    <property type="match status" value="1"/>
</dbReference>
<evidence type="ECO:0008006" key="9">
    <source>
        <dbReference type="Google" id="ProtNLM"/>
    </source>
</evidence>
<keyword evidence="8" id="KW-1185">Reference proteome</keyword>
<gene>
    <name evidence="7" type="ORF">CTEN210_04392</name>
</gene>
<dbReference type="SUPFAM" id="SSF55418">
    <property type="entry name" value="eIF4e-like"/>
    <property type="match status" value="1"/>
</dbReference>
<evidence type="ECO:0000256" key="4">
    <source>
        <dbReference type="ARBA" id="ARBA00022884"/>
    </source>
</evidence>
<evidence type="ECO:0000313" key="8">
    <source>
        <dbReference type="Proteomes" id="UP001054902"/>
    </source>
</evidence>
<evidence type="ECO:0000256" key="3">
    <source>
        <dbReference type="ARBA" id="ARBA00022845"/>
    </source>
</evidence>
<protein>
    <recommendedName>
        <fullName evidence="9">Eukaryotic translation initiation factor 4E</fullName>
    </recommendedName>
</protein>
<keyword evidence="3" id="KW-0810">Translation regulation</keyword>
<evidence type="ECO:0000256" key="6">
    <source>
        <dbReference type="RuleBase" id="RU004374"/>
    </source>
</evidence>